<proteinExistence type="predicted"/>
<sequence>MALLKAFDQANVTRPRSIPRSTITDSVAVPVFQLDHELIRAISELVTRCNLSLTDTIRLWRGQTLSDPAPTKALSSEHIAWLLHDYELVEHLTRTVNEGVKHAFHVDGTPANTPVPNHTSAIKYHNALIRSIRDGQNTGSYLVTQHQDGIYTIAHLDVSKKVTQIRRSRYG</sequence>
<dbReference type="AlphaFoldDB" id="A0A225UNQ0"/>
<organism evidence="1 2">
    <name type="scientific">Phytophthora megakarya</name>
    <dbReference type="NCBI Taxonomy" id="4795"/>
    <lineage>
        <taxon>Eukaryota</taxon>
        <taxon>Sar</taxon>
        <taxon>Stramenopiles</taxon>
        <taxon>Oomycota</taxon>
        <taxon>Peronosporomycetes</taxon>
        <taxon>Peronosporales</taxon>
        <taxon>Peronosporaceae</taxon>
        <taxon>Phytophthora</taxon>
    </lineage>
</organism>
<accession>A0A225UNQ0</accession>
<evidence type="ECO:0000313" key="1">
    <source>
        <dbReference type="EMBL" id="OWY94598.1"/>
    </source>
</evidence>
<dbReference type="Proteomes" id="UP000198211">
    <property type="component" value="Unassembled WGS sequence"/>
</dbReference>
<comment type="caution">
    <text evidence="1">The sequence shown here is derived from an EMBL/GenBank/DDBJ whole genome shotgun (WGS) entry which is preliminary data.</text>
</comment>
<dbReference type="EMBL" id="NBNE01014120">
    <property type="protein sequence ID" value="OWY94598.1"/>
    <property type="molecule type" value="Genomic_DNA"/>
</dbReference>
<evidence type="ECO:0000313" key="2">
    <source>
        <dbReference type="Proteomes" id="UP000198211"/>
    </source>
</evidence>
<keyword evidence="2" id="KW-1185">Reference proteome</keyword>
<dbReference type="OrthoDB" id="92483at2759"/>
<gene>
    <name evidence="1" type="ORF">PHMEG_00035624</name>
</gene>
<protein>
    <submittedName>
        <fullName evidence="1">Uncharacterized protein</fullName>
    </submittedName>
</protein>
<name>A0A225UNQ0_9STRA</name>
<reference evidence="2" key="1">
    <citation type="submission" date="2017-03" db="EMBL/GenBank/DDBJ databases">
        <title>Phytopthora megakarya and P. palmivora, two closely related causual agents of cacao black pod achieved similar genome size and gene model numbers by different mechanisms.</title>
        <authorList>
            <person name="Ali S."/>
            <person name="Shao J."/>
            <person name="Larry D.J."/>
            <person name="Kronmiller B."/>
            <person name="Shen D."/>
            <person name="Strem M.D."/>
            <person name="Melnick R.L."/>
            <person name="Guiltinan M.J."/>
            <person name="Tyler B.M."/>
            <person name="Meinhardt L.W."/>
            <person name="Bailey B.A."/>
        </authorList>
    </citation>
    <scope>NUCLEOTIDE SEQUENCE [LARGE SCALE GENOMIC DNA]</scope>
    <source>
        <strain evidence="2">zdho120</strain>
    </source>
</reference>